<evidence type="ECO:0000313" key="1">
    <source>
        <dbReference type="EMBL" id="KAK9041204.1"/>
    </source>
</evidence>
<dbReference type="EMBL" id="JBBPBN010000004">
    <property type="protein sequence ID" value="KAK9041204.1"/>
    <property type="molecule type" value="Genomic_DNA"/>
</dbReference>
<comment type="caution">
    <text evidence="1">The sequence shown here is derived from an EMBL/GenBank/DDBJ whole genome shotgun (WGS) entry which is preliminary data.</text>
</comment>
<sequence length="123" mass="13887">MSSYISLTDLSQHASSSADVIKHHVIPASLVHRECLLFLVFCSSLLNLSNFVGHILGGQGYNLYQLPKPIAKHRSSFDLAILTLQLGENPVQDEHMEQVDQTSITLHRHLTRVLKFHKKAEKF</sequence>
<keyword evidence="2" id="KW-1185">Reference proteome</keyword>
<protein>
    <submittedName>
        <fullName evidence="1">Uncharacterized protein</fullName>
    </submittedName>
</protein>
<accession>A0ABR2TUY2</accession>
<dbReference type="Proteomes" id="UP001396334">
    <property type="component" value="Unassembled WGS sequence"/>
</dbReference>
<name>A0ABR2TUY2_9ROSI</name>
<proteinExistence type="predicted"/>
<organism evidence="1 2">
    <name type="scientific">Hibiscus sabdariffa</name>
    <name type="common">roselle</name>
    <dbReference type="NCBI Taxonomy" id="183260"/>
    <lineage>
        <taxon>Eukaryota</taxon>
        <taxon>Viridiplantae</taxon>
        <taxon>Streptophyta</taxon>
        <taxon>Embryophyta</taxon>
        <taxon>Tracheophyta</taxon>
        <taxon>Spermatophyta</taxon>
        <taxon>Magnoliopsida</taxon>
        <taxon>eudicotyledons</taxon>
        <taxon>Gunneridae</taxon>
        <taxon>Pentapetalae</taxon>
        <taxon>rosids</taxon>
        <taxon>malvids</taxon>
        <taxon>Malvales</taxon>
        <taxon>Malvaceae</taxon>
        <taxon>Malvoideae</taxon>
        <taxon>Hibiscus</taxon>
    </lineage>
</organism>
<gene>
    <name evidence="1" type="ORF">V6N11_016317</name>
</gene>
<reference evidence="1 2" key="1">
    <citation type="journal article" date="2024" name="G3 (Bethesda)">
        <title>Genome assembly of Hibiscus sabdariffa L. provides insights into metabolisms of medicinal natural products.</title>
        <authorList>
            <person name="Kim T."/>
        </authorList>
    </citation>
    <scope>NUCLEOTIDE SEQUENCE [LARGE SCALE GENOMIC DNA]</scope>
    <source>
        <strain evidence="1">TK-2024</strain>
        <tissue evidence="1">Old leaves</tissue>
    </source>
</reference>
<evidence type="ECO:0000313" key="2">
    <source>
        <dbReference type="Proteomes" id="UP001396334"/>
    </source>
</evidence>